<sequence>MTLVSFLRNSPLHTADQQGMLVLHRMRLGFVEERTSLVNCLRGLLAKFWRVSTTGHSQVPLRVGRSCRGRRERDCGADTSCIDACMDEVA</sequence>
<evidence type="ECO:0000313" key="1">
    <source>
        <dbReference type="EMBL" id="CAB3774329.1"/>
    </source>
</evidence>
<reference evidence="1 2" key="1">
    <citation type="submission" date="2020-04" db="EMBL/GenBank/DDBJ databases">
        <authorList>
            <person name="De Canck E."/>
        </authorList>
    </citation>
    <scope>NUCLEOTIDE SEQUENCE [LARGE SCALE GENOMIC DNA]</scope>
    <source>
        <strain evidence="1 2">LMG 29542</strain>
    </source>
</reference>
<dbReference type="EMBL" id="CADIKH010000108">
    <property type="protein sequence ID" value="CAB3774329.1"/>
    <property type="molecule type" value="Genomic_DNA"/>
</dbReference>
<keyword evidence="2" id="KW-1185">Reference proteome</keyword>
<name>A0A6J5F6A6_9BURK</name>
<evidence type="ECO:0000313" key="2">
    <source>
        <dbReference type="Proteomes" id="UP000494363"/>
    </source>
</evidence>
<dbReference type="Proteomes" id="UP000494363">
    <property type="component" value="Unassembled WGS sequence"/>
</dbReference>
<protein>
    <submittedName>
        <fullName evidence="1">Uncharacterized protein</fullName>
    </submittedName>
</protein>
<gene>
    <name evidence="1" type="ORF">LMG29542_07724</name>
</gene>
<organism evidence="1 2">
    <name type="scientific">Paraburkholderia humisilvae</name>
    <dbReference type="NCBI Taxonomy" id="627669"/>
    <lineage>
        <taxon>Bacteria</taxon>
        <taxon>Pseudomonadati</taxon>
        <taxon>Pseudomonadota</taxon>
        <taxon>Betaproteobacteria</taxon>
        <taxon>Burkholderiales</taxon>
        <taxon>Burkholderiaceae</taxon>
        <taxon>Paraburkholderia</taxon>
    </lineage>
</organism>
<proteinExistence type="predicted"/>
<accession>A0A6J5F6A6</accession>
<dbReference type="AlphaFoldDB" id="A0A6J5F6A6"/>